<name>A0A917M4W2_9SPHI</name>
<organism evidence="1 2">
    <name type="scientific">Parapedobacter pyrenivorans</name>
    <dbReference type="NCBI Taxonomy" id="1305674"/>
    <lineage>
        <taxon>Bacteria</taxon>
        <taxon>Pseudomonadati</taxon>
        <taxon>Bacteroidota</taxon>
        <taxon>Sphingobacteriia</taxon>
        <taxon>Sphingobacteriales</taxon>
        <taxon>Sphingobacteriaceae</taxon>
        <taxon>Parapedobacter</taxon>
    </lineage>
</organism>
<dbReference type="Proteomes" id="UP000660862">
    <property type="component" value="Unassembled WGS sequence"/>
</dbReference>
<evidence type="ECO:0000313" key="1">
    <source>
        <dbReference type="EMBL" id="GGG78043.1"/>
    </source>
</evidence>
<gene>
    <name evidence="1" type="ORF">GCM10007415_07560</name>
</gene>
<accession>A0A917M4W2</accession>
<proteinExistence type="predicted"/>
<keyword evidence="2" id="KW-1185">Reference proteome</keyword>
<reference evidence="1" key="1">
    <citation type="journal article" date="2014" name="Int. J. Syst. Evol. Microbiol.">
        <title>Complete genome sequence of Corynebacterium casei LMG S-19264T (=DSM 44701T), isolated from a smear-ripened cheese.</title>
        <authorList>
            <consortium name="US DOE Joint Genome Institute (JGI-PGF)"/>
            <person name="Walter F."/>
            <person name="Albersmeier A."/>
            <person name="Kalinowski J."/>
            <person name="Ruckert C."/>
        </authorList>
    </citation>
    <scope>NUCLEOTIDE SEQUENCE</scope>
    <source>
        <strain evidence="1">CGMCC 1.12195</strain>
    </source>
</reference>
<reference evidence="1" key="2">
    <citation type="submission" date="2020-09" db="EMBL/GenBank/DDBJ databases">
        <authorList>
            <person name="Sun Q."/>
            <person name="Zhou Y."/>
        </authorList>
    </citation>
    <scope>NUCLEOTIDE SEQUENCE</scope>
    <source>
        <strain evidence="1">CGMCC 1.12195</strain>
    </source>
</reference>
<protein>
    <submittedName>
        <fullName evidence="1">Uncharacterized protein</fullName>
    </submittedName>
</protein>
<sequence>MDYVMTLFQKYILVAIIGLTFIACGGQGGADHQTQTERAADEHFNISDSLMLVPGQSAGAFRLGDSDRVVHRLLGNPDFSNAAMGKAVLMWYTDTDSSYPLSIFTSRDMGNDETARIKQIRITSPHFETQESIHVGAALSEISDAYAKPLRIVETYAGKGGMYSIYDTDEGIAFEVDADDRCIAIIIHEPHTGVTSYLPLRAIN</sequence>
<evidence type="ECO:0000313" key="2">
    <source>
        <dbReference type="Proteomes" id="UP000660862"/>
    </source>
</evidence>
<comment type="caution">
    <text evidence="1">The sequence shown here is derived from an EMBL/GenBank/DDBJ whole genome shotgun (WGS) entry which is preliminary data.</text>
</comment>
<dbReference type="AlphaFoldDB" id="A0A917M4W2"/>
<dbReference type="EMBL" id="BMER01000001">
    <property type="protein sequence ID" value="GGG78043.1"/>
    <property type="molecule type" value="Genomic_DNA"/>
</dbReference>